<reference evidence="4" key="1">
    <citation type="journal article" date="2007" name="Microbiology">
        <title>Comparative analysis of the Corynebacterium glutamicum group and complete genome sequence of strain R.</title>
        <authorList>
            <person name="Yukawa H."/>
            <person name="Omumasaba C.A."/>
            <person name="Nonaka H."/>
            <person name="Kos P."/>
            <person name="Okai N."/>
            <person name="Suzuki N."/>
            <person name="Suda M."/>
            <person name="Tsuge Y."/>
            <person name="Watanabe J."/>
            <person name="Ikeda Y."/>
            <person name="Vertes A.A."/>
            <person name="Inui M."/>
        </authorList>
    </citation>
    <scope>NUCLEOTIDE SEQUENCE</scope>
    <source>
        <strain evidence="4">R</strain>
    </source>
</reference>
<evidence type="ECO:0000313" key="4">
    <source>
        <dbReference type="EMBL" id="BAF53011.1"/>
    </source>
</evidence>
<evidence type="ECO:0000256" key="1">
    <source>
        <dbReference type="ARBA" id="ARBA00023015"/>
    </source>
</evidence>
<dbReference type="Gene3D" id="1.10.10.60">
    <property type="entry name" value="Homeodomain-like"/>
    <property type="match status" value="2"/>
</dbReference>
<dbReference type="GO" id="GO:0043565">
    <property type="term" value="F:sequence-specific DNA binding"/>
    <property type="evidence" value="ECO:0007669"/>
    <property type="project" value="InterPro"/>
</dbReference>
<dbReference type="PANTHER" id="PTHR11019:SF159">
    <property type="entry name" value="TRANSCRIPTIONAL REGULATOR-RELATED"/>
    <property type="match status" value="1"/>
</dbReference>
<dbReference type="PANTHER" id="PTHR11019">
    <property type="entry name" value="HTH-TYPE TRANSCRIPTIONAL REGULATOR NIMR"/>
    <property type="match status" value="1"/>
</dbReference>
<dbReference type="PROSITE" id="PS01124">
    <property type="entry name" value="HTH_ARAC_FAMILY_2"/>
    <property type="match status" value="2"/>
</dbReference>
<dbReference type="KEGG" id="cgt:cgR_0050"/>
<feature type="domain" description="HTH araC/xylS-type" evidence="3">
    <location>
        <begin position="129"/>
        <end position="226"/>
    </location>
</feature>
<keyword evidence="2" id="KW-0804">Transcription</keyword>
<proteinExistence type="predicted"/>
<feature type="domain" description="HTH araC/xylS-type" evidence="3">
    <location>
        <begin position="400"/>
        <end position="467"/>
    </location>
</feature>
<dbReference type="Proteomes" id="UP000006698">
    <property type="component" value="Chromosome"/>
</dbReference>
<dbReference type="SUPFAM" id="SSF46689">
    <property type="entry name" value="Homeodomain-like"/>
    <property type="match status" value="2"/>
</dbReference>
<dbReference type="RefSeq" id="WP_011896377.1">
    <property type="nucleotide sequence ID" value="NC_009342.1"/>
</dbReference>
<protein>
    <recommendedName>
        <fullName evidence="3">HTH araC/xylS-type domain-containing protein</fullName>
    </recommendedName>
</protein>
<dbReference type="GO" id="GO:0003700">
    <property type="term" value="F:DNA-binding transcription factor activity"/>
    <property type="evidence" value="ECO:0007669"/>
    <property type="project" value="InterPro"/>
</dbReference>
<dbReference type="InterPro" id="IPR009057">
    <property type="entry name" value="Homeodomain-like_sf"/>
</dbReference>
<evidence type="ECO:0000259" key="3">
    <source>
        <dbReference type="PROSITE" id="PS01124"/>
    </source>
</evidence>
<dbReference type="InterPro" id="IPR018060">
    <property type="entry name" value="HTH_AraC"/>
</dbReference>
<keyword evidence="1" id="KW-0805">Transcription regulation</keyword>
<evidence type="ECO:0000256" key="2">
    <source>
        <dbReference type="ARBA" id="ARBA00023163"/>
    </source>
</evidence>
<dbReference type="EMBL" id="AP009044">
    <property type="protein sequence ID" value="BAF53011.1"/>
    <property type="molecule type" value="Genomic_DNA"/>
</dbReference>
<dbReference type="Pfam" id="PF12833">
    <property type="entry name" value="HTH_18"/>
    <property type="match status" value="2"/>
</dbReference>
<name>A0AB72V6R4_CORGB</name>
<organism evidence="4">
    <name type="scientific">Corynebacterium glutamicum (strain R)</name>
    <dbReference type="NCBI Taxonomy" id="340322"/>
    <lineage>
        <taxon>Bacteria</taxon>
        <taxon>Bacillati</taxon>
        <taxon>Actinomycetota</taxon>
        <taxon>Actinomycetes</taxon>
        <taxon>Mycobacteriales</taxon>
        <taxon>Corynebacteriaceae</taxon>
        <taxon>Corynebacterium</taxon>
    </lineage>
</organism>
<dbReference type="SMART" id="SM00342">
    <property type="entry name" value="HTH_ARAC"/>
    <property type="match status" value="2"/>
</dbReference>
<sequence length="474" mass="51871">MFLNRHVVTITPNAVLIWVYSGQVRITNGSTFELSAAHGILIPAGSDITIEYSEDSLVIPIQLPNQCRPNLGVLRIPDDAHNRLMYAFAQGLGYLKENPESDAFLVDLVEAVPQQYSITPSKPHSPEALKASQIIIDDPATTVPIAEIVHRVGLSERTLQRRFFDETGLNISTWRTRTRLSLAVAYLSDGHSAEWAAHHVGFSGASSLSKAFRTHMVISPSQILTLPQPEHLDPPLPLLGSLEIPANETWSRINGSHIMVWAFQGTSTVRVADRELTVHQGEGLILPAGMRLDLHTPAGGLMLPLGYQVPDSHSISAQHVDIIQFDCSIQQLLQCTISAYTPFHPHKAAPDQCFSLPFQKSSTKNTENAPTESHNDELVSLAVDLAVSRETNVSAIRGGIAEEFAHITGIAVQRWGLLRRMSLARIQLSKGLSPGVVARNLGYSHLPAFNRAFTATHGCTPMQYQADCARIPTP</sequence>
<dbReference type="AlphaFoldDB" id="A0AB72V6R4"/>
<accession>A0AB72V6R4</accession>
<gene>
    <name evidence="4" type="ordered locus">cgR_0050</name>
</gene>